<protein>
    <submittedName>
        <fullName evidence="4 5">Interactor of HORMAD1 protein 1</fullName>
    </submittedName>
</protein>
<dbReference type="Pfam" id="PF15771">
    <property type="entry name" value="IHO1"/>
    <property type="match status" value="1"/>
</dbReference>
<feature type="coiled-coil region" evidence="1">
    <location>
        <begin position="182"/>
        <end position="209"/>
    </location>
</feature>
<dbReference type="GO" id="GO:0042138">
    <property type="term" value="P:meiotic DNA double-strand break formation"/>
    <property type="evidence" value="ECO:0007669"/>
    <property type="project" value="InterPro"/>
</dbReference>
<feature type="region of interest" description="Disordered" evidence="2">
    <location>
        <begin position="413"/>
        <end position="464"/>
    </location>
</feature>
<keyword evidence="1" id="KW-0175">Coiled coil</keyword>
<dbReference type="GeneID" id="113984130"/>
<dbReference type="RefSeq" id="XP_039239547.1">
    <property type="nucleotide sequence ID" value="XM_039383613.1"/>
</dbReference>
<keyword evidence="3" id="KW-1185">Reference proteome</keyword>
<evidence type="ECO:0000313" key="5">
    <source>
        <dbReference type="RefSeq" id="XP_027569704.2"/>
    </source>
</evidence>
<dbReference type="Proteomes" id="UP000504627">
    <property type="component" value="Unplaced"/>
</dbReference>
<reference evidence="4 5" key="1">
    <citation type="submission" date="2025-04" db="UniProtKB">
        <authorList>
            <consortium name="RefSeq"/>
        </authorList>
    </citation>
    <scope>IDENTIFICATION</scope>
    <source>
        <tissue evidence="4 5">Muscle</tissue>
    </source>
</reference>
<dbReference type="GO" id="GO:0007129">
    <property type="term" value="P:homologous chromosome pairing at meiosis"/>
    <property type="evidence" value="ECO:0007669"/>
    <property type="project" value="TreeGrafter"/>
</dbReference>
<evidence type="ECO:0000256" key="2">
    <source>
        <dbReference type="SAM" id="MobiDB-lite"/>
    </source>
</evidence>
<dbReference type="AlphaFoldDB" id="A0A6J2G2W1"/>
<name>A0A6J2G2W1_9PASS</name>
<evidence type="ECO:0000256" key="1">
    <source>
        <dbReference type="SAM" id="Coils"/>
    </source>
</evidence>
<evidence type="ECO:0000313" key="4">
    <source>
        <dbReference type="RefSeq" id="XP_027569703.2"/>
    </source>
</evidence>
<evidence type="ECO:0000313" key="7">
    <source>
        <dbReference type="RefSeq" id="XP_039239547.1"/>
    </source>
</evidence>
<feature type="region of interest" description="Disordered" evidence="2">
    <location>
        <begin position="253"/>
        <end position="274"/>
    </location>
</feature>
<dbReference type="GO" id="GO:0000794">
    <property type="term" value="C:condensed nuclear chromosome"/>
    <property type="evidence" value="ECO:0007669"/>
    <property type="project" value="TreeGrafter"/>
</dbReference>
<dbReference type="PANTHER" id="PTHR35662:SF1">
    <property type="entry name" value="INTERACTOR OF HORMAD1 PROTEIN 1"/>
    <property type="match status" value="1"/>
</dbReference>
<feature type="region of interest" description="Disordered" evidence="2">
    <location>
        <begin position="316"/>
        <end position="337"/>
    </location>
</feature>
<dbReference type="PANTHER" id="PTHR35662">
    <property type="entry name" value="INTERACTOR OF HORMAD1 PROTEIN 1"/>
    <property type="match status" value="1"/>
</dbReference>
<proteinExistence type="predicted"/>
<organism evidence="3 5">
    <name type="scientific">Pipra filicauda</name>
    <name type="common">Wire-tailed manakin</name>
    <dbReference type="NCBI Taxonomy" id="649802"/>
    <lineage>
        <taxon>Eukaryota</taxon>
        <taxon>Metazoa</taxon>
        <taxon>Chordata</taxon>
        <taxon>Craniata</taxon>
        <taxon>Vertebrata</taxon>
        <taxon>Euteleostomi</taxon>
        <taxon>Archelosauria</taxon>
        <taxon>Archosauria</taxon>
        <taxon>Dinosauria</taxon>
        <taxon>Saurischia</taxon>
        <taxon>Theropoda</taxon>
        <taxon>Coelurosauria</taxon>
        <taxon>Aves</taxon>
        <taxon>Neognathae</taxon>
        <taxon>Neoaves</taxon>
        <taxon>Telluraves</taxon>
        <taxon>Australaves</taxon>
        <taxon>Passeriformes</taxon>
        <taxon>Pipridae</taxon>
        <taxon>Pipra</taxon>
    </lineage>
</organism>
<evidence type="ECO:0000313" key="3">
    <source>
        <dbReference type="Proteomes" id="UP000504627"/>
    </source>
</evidence>
<evidence type="ECO:0000313" key="6">
    <source>
        <dbReference type="RefSeq" id="XP_027569706.2"/>
    </source>
</evidence>
<dbReference type="GO" id="GO:0006310">
    <property type="term" value="P:DNA recombination"/>
    <property type="evidence" value="ECO:0007669"/>
    <property type="project" value="InterPro"/>
</dbReference>
<accession>A0A6J2G2W1</accession>
<dbReference type="RefSeq" id="XP_027569703.2">
    <property type="nucleotide sequence ID" value="XM_027713902.2"/>
</dbReference>
<gene>
    <name evidence="4 5 6 7" type="primary">IHO1</name>
</gene>
<dbReference type="InterPro" id="IPR031529">
    <property type="entry name" value="IHO1"/>
</dbReference>
<dbReference type="CTD" id="339834"/>
<sequence>MNFNVWNIKEMLSMPTAMGPNKCSMRSSTASDYSSLSDSQLLFGSQFCPENVQSAAALLELGSQPGQQNSQDSEPSIFTKYQTKPQLFDEETREKGLLNLSTGRVKSVLENFEVNKNKIKDKYDREVLSAFISSTKDRLQGLQARLDKFEEMSDSRYKSILVHLETLSKKMEDALQSHCDSVLKALRDRSQMEQALLEMERRLAAKDAEISDVKSSVQLLKEGLESLPAQLNDQHLKLCKELDFVKLPNASAEQHTPVPSARLPPHMTDNSSQTSPGLCQLRVLDEKHPCQPCCQGSRVCSCSGWSHFHCMTVGEQHRHSPGRNQITEDGTSKGAASGGKAIATEACDRANTSLQKMKYGLETQSCATHPCMCWADSNFLGGSQKKHCPVPLEAPLPTPRRKAFRRGTGGFEALTPSQQQQPQGCHQSVWKAPPGQKDSNGSTGHKVQKAAVGNKTKQSPGRIPWNKAVGRKKAYPAKRKGELSRCADSGLKQRKANGIIELESSRKNCFPRYLVDLNSESSDPVFAARHQQILSSAQPGLTENFPSVPCSDKSLQQLASRRKKSLEIKRRVNVSTVKTYILDSSPEGNILSLCSTTGVEQMSCFNLRSPSSSKKPHPANLLAQKNPTCCSLLFDSDSSD</sequence>
<dbReference type="RefSeq" id="XP_027569706.2">
    <property type="nucleotide sequence ID" value="XM_027713905.2"/>
</dbReference>
<dbReference type="RefSeq" id="XP_027569704.2">
    <property type="nucleotide sequence ID" value="XM_027713903.2"/>
</dbReference>